<evidence type="ECO:0000256" key="2">
    <source>
        <dbReference type="ARBA" id="ARBA00023125"/>
    </source>
</evidence>
<dbReference type="SUPFAM" id="SSF48498">
    <property type="entry name" value="Tetracyclin repressor-like, C-terminal domain"/>
    <property type="match status" value="1"/>
</dbReference>
<evidence type="ECO:0000313" key="7">
    <source>
        <dbReference type="Proteomes" id="UP000183371"/>
    </source>
</evidence>
<keyword evidence="1" id="KW-0805">Transcription regulation</keyword>
<dbReference type="Proteomes" id="UP000183371">
    <property type="component" value="Unassembled WGS sequence"/>
</dbReference>
<evidence type="ECO:0000259" key="5">
    <source>
        <dbReference type="PROSITE" id="PS50977"/>
    </source>
</evidence>
<keyword evidence="2 4" id="KW-0238">DNA-binding</keyword>
<dbReference type="InterPro" id="IPR011075">
    <property type="entry name" value="TetR_C"/>
</dbReference>
<organism evidence="6 7">
    <name type="scientific">Pseudovibrio denitrificans</name>
    <dbReference type="NCBI Taxonomy" id="258256"/>
    <lineage>
        <taxon>Bacteria</taxon>
        <taxon>Pseudomonadati</taxon>
        <taxon>Pseudomonadota</taxon>
        <taxon>Alphaproteobacteria</taxon>
        <taxon>Hyphomicrobiales</taxon>
        <taxon>Stappiaceae</taxon>
        <taxon>Pseudovibrio</taxon>
    </lineage>
</organism>
<dbReference type="SUPFAM" id="SSF46689">
    <property type="entry name" value="Homeodomain-like"/>
    <property type="match status" value="1"/>
</dbReference>
<dbReference type="InterPro" id="IPR001647">
    <property type="entry name" value="HTH_TetR"/>
</dbReference>
<feature type="DNA-binding region" description="H-T-H motif" evidence="4">
    <location>
        <begin position="29"/>
        <end position="48"/>
    </location>
</feature>
<dbReference type="GO" id="GO:0003677">
    <property type="term" value="F:DNA binding"/>
    <property type="evidence" value="ECO:0007669"/>
    <property type="project" value="UniProtKB-UniRule"/>
</dbReference>
<reference evidence="7" key="1">
    <citation type="submission" date="2016-10" db="EMBL/GenBank/DDBJ databases">
        <authorList>
            <person name="Varghese N."/>
            <person name="Submissions S."/>
        </authorList>
    </citation>
    <scope>NUCLEOTIDE SEQUENCE [LARGE SCALE GENOMIC DNA]</scope>
    <source>
        <strain evidence="7">DSM 17465</strain>
    </source>
</reference>
<evidence type="ECO:0000256" key="1">
    <source>
        <dbReference type="ARBA" id="ARBA00023015"/>
    </source>
</evidence>
<dbReference type="PROSITE" id="PS50977">
    <property type="entry name" value="HTH_TETR_2"/>
    <property type="match status" value="1"/>
</dbReference>
<evidence type="ECO:0000256" key="3">
    <source>
        <dbReference type="ARBA" id="ARBA00023163"/>
    </source>
</evidence>
<dbReference type="Gene3D" id="1.10.10.60">
    <property type="entry name" value="Homeodomain-like"/>
    <property type="match status" value="1"/>
</dbReference>
<evidence type="ECO:0000256" key="4">
    <source>
        <dbReference type="PROSITE-ProRule" id="PRU00335"/>
    </source>
</evidence>
<sequence length="200" mass="22581">MGRAKAFDRDEAVRTVMNEIWRNGYDASSVKALSEKLGITRSSFYNSFGTREDLFKEVMGLYSTETPDRTLNNIKEDGEVLREICLMFKAVCEVRARDPEHRGCLAINSLSELTGRHDELSSVVSDMVQFSLDRFERLLLQAEKRGELVLEDRAATALALQNLLIGTNMTSKVIHDSQPLWQAVRLTLEGLGVYKASFDL</sequence>
<name>A0A1I7CK58_9HYPH</name>
<dbReference type="InterPro" id="IPR009057">
    <property type="entry name" value="Homeodomain-like_sf"/>
</dbReference>
<keyword evidence="7" id="KW-1185">Reference proteome</keyword>
<accession>A0A1I7CK58</accession>
<dbReference type="Gene3D" id="1.10.357.10">
    <property type="entry name" value="Tetracycline Repressor, domain 2"/>
    <property type="match status" value="1"/>
</dbReference>
<keyword evidence="3" id="KW-0804">Transcription</keyword>
<dbReference type="Pfam" id="PF00440">
    <property type="entry name" value="TetR_N"/>
    <property type="match status" value="1"/>
</dbReference>
<dbReference type="Pfam" id="PF16925">
    <property type="entry name" value="TetR_C_13"/>
    <property type="match status" value="1"/>
</dbReference>
<dbReference type="RefSeq" id="WP_054784688.1">
    <property type="nucleotide sequence ID" value="NZ_FPBD01000006.1"/>
</dbReference>
<feature type="domain" description="HTH tetR-type" evidence="5">
    <location>
        <begin position="6"/>
        <end position="66"/>
    </location>
</feature>
<protein>
    <submittedName>
        <fullName evidence="6">Transcriptional regulator, TetR family</fullName>
    </submittedName>
</protein>
<dbReference type="PANTHER" id="PTHR47506">
    <property type="entry name" value="TRANSCRIPTIONAL REGULATORY PROTEIN"/>
    <property type="match status" value="1"/>
</dbReference>
<dbReference type="EMBL" id="FPBD01000006">
    <property type="protein sequence ID" value="SFT99802.1"/>
    <property type="molecule type" value="Genomic_DNA"/>
</dbReference>
<evidence type="ECO:0000313" key="6">
    <source>
        <dbReference type="EMBL" id="SFT99802.1"/>
    </source>
</evidence>
<dbReference type="AlphaFoldDB" id="A0A1I7CK58"/>
<dbReference type="PANTHER" id="PTHR47506:SF1">
    <property type="entry name" value="HTH-TYPE TRANSCRIPTIONAL REGULATOR YJDC"/>
    <property type="match status" value="1"/>
</dbReference>
<proteinExistence type="predicted"/>
<gene>
    <name evidence="6" type="ORF">SAMN05444141_10665</name>
</gene>
<dbReference type="InterPro" id="IPR036271">
    <property type="entry name" value="Tet_transcr_reg_TetR-rel_C_sf"/>
</dbReference>